<sequence length="264" mass="28147">MASVKEVPNLEKILSDFLDNRKEIISAIMETAKRLDDQNKSVNITKVVTGSTGIAGTIISVAGIVLAIPTLGMSLPFAIGGAALAATSGAAHLGSDITNRILTKSHLTKLDALCQADESNLLKLADYLKQMIKDIQNNQFDDKTDFRTAGSVVEGIAGVANLTCSIIRVTQTASVSIRTVQIAGAASAVMGKKSKTIIMDIANVHILGVVTLPFQIIDLAISAQALHENKVCETSAKLRELAKNLEIQADNVAKFIFERINQIH</sequence>
<dbReference type="InterPro" id="IPR008405">
    <property type="entry name" value="ApoL"/>
</dbReference>
<keyword evidence="2" id="KW-0472">Membrane</keyword>
<proteinExistence type="inferred from homology"/>
<gene>
    <name evidence="3" type="ORF">UJA718_LOCUS7515</name>
</gene>
<feature type="transmembrane region" description="Helical" evidence="2">
    <location>
        <begin position="47"/>
        <end position="68"/>
    </location>
</feature>
<keyword evidence="2" id="KW-0812">Transmembrane</keyword>
<dbReference type="Pfam" id="PF05461">
    <property type="entry name" value="ApoL"/>
    <property type="match status" value="1"/>
</dbReference>
<evidence type="ECO:0000313" key="3">
    <source>
        <dbReference type="EMBL" id="CAF4217296.1"/>
    </source>
</evidence>
<keyword evidence="4" id="KW-1185">Reference proteome</keyword>
<dbReference type="EMBL" id="CAJOBP010000759">
    <property type="protein sequence ID" value="CAF4217296.1"/>
    <property type="molecule type" value="Genomic_DNA"/>
</dbReference>
<dbReference type="AlphaFoldDB" id="A0A820C669"/>
<dbReference type="GO" id="GO:0005576">
    <property type="term" value="C:extracellular region"/>
    <property type="evidence" value="ECO:0007669"/>
    <property type="project" value="InterPro"/>
</dbReference>
<evidence type="ECO:0000256" key="1">
    <source>
        <dbReference type="ARBA" id="ARBA00010090"/>
    </source>
</evidence>
<dbReference type="GO" id="GO:0016020">
    <property type="term" value="C:membrane"/>
    <property type="evidence" value="ECO:0007669"/>
    <property type="project" value="TreeGrafter"/>
</dbReference>
<dbReference type="PANTHER" id="PTHR14096">
    <property type="entry name" value="APOLIPOPROTEIN L"/>
    <property type="match status" value="1"/>
</dbReference>
<dbReference type="GO" id="GO:0008289">
    <property type="term" value="F:lipid binding"/>
    <property type="evidence" value="ECO:0007669"/>
    <property type="project" value="InterPro"/>
</dbReference>
<keyword evidence="2" id="KW-1133">Transmembrane helix</keyword>
<dbReference type="GO" id="GO:0006869">
    <property type="term" value="P:lipid transport"/>
    <property type="evidence" value="ECO:0007669"/>
    <property type="project" value="InterPro"/>
</dbReference>
<comment type="caution">
    <text evidence="3">The sequence shown here is derived from an EMBL/GenBank/DDBJ whole genome shotgun (WGS) entry which is preliminary data.</text>
</comment>
<comment type="similarity">
    <text evidence="1">Belongs to the apolipoprotein L family.</text>
</comment>
<accession>A0A820C669</accession>
<dbReference type="Proteomes" id="UP000663873">
    <property type="component" value="Unassembled WGS sequence"/>
</dbReference>
<dbReference type="PANTHER" id="PTHR14096:SF28">
    <property type="entry name" value="APOLIPOPROTEIN L, 1-RELATED"/>
    <property type="match status" value="1"/>
</dbReference>
<evidence type="ECO:0000256" key="2">
    <source>
        <dbReference type="SAM" id="Phobius"/>
    </source>
</evidence>
<reference evidence="3" key="1">
    <citation type="submission" date="2021-02" db="EMBL/GenBank/DDBJ databases">
        <authorList>
            <person name="Nowell W R."/>
        </authorList>
    </citation>
    <scope>NUCLEOTIDE SEQUENCE</scope>
</reference>
<evidence type="ECO:0000313" key="4">
    <source>
        <dbReference type="Proteomes" id="UP000663873"/>
    </source>
</evidence>
<dbReference type="GO" id="GO:0042157">
    <property type="term" value="P:lipoprotein metabolic process"/>
    <property type="evidence" value="ECO:0007669"/>
    <property type="project" value="InterPro"/>
</dbReference>
<organism evidence="3 4">
    <name type="scientific">Rotaria socialis</name>
    <dbReference type="NCBI Taxonomy" id="392032"/>
    <lineage>
        <taxon>Eukaryota</taxon>
        <taxon>Metazoa</taxon>
        <taxon>Spiralia</taxon>
        <taxon>Gnathifera</taxon>
        <taxon>Rotifera</taxon>
        <taxon>Eurotatoria</taxon>
        <taxon>Bdelloidea</taxon>
        <taxon>Philodinida</taxon>
        <taxon>Philodinidae</taxon>
        <taxon>Rotaria</taxon>
    </lineage>
</organism>
<protein>
    <submittedName>
        <fullName evidence="3">Uncharacterized protein</fullName>
    </submittedName>
</protein>
<name>A0A820C669_9BILA</name>